<dbReference type="AlphaFoldDB" id="A0A484KXZ3"/>
<feature type="region of interest" description="Disordered" evidence="1">
    <location>
        <begin position="163"/>
        <end position="192"/>
    </location>
</feature>
<evidence type="ECO:0000259" key="2">
    <source>
        <dbReference type="Pfam" id="PF22936"/>
    </source>
</evidence>
<feature type="compositionally biased region" description="Polar residues" evidence="1">
    <location>
        <begin position="182"/>
        <end position="192"/>
    </location>
</feature>
<dbReference type="OrthoDB" id="1737240at2759"/>
<dbReference type="Pfam" id="PF22936">
    <property type="entry name" value="Pol_BBD"/>
    <property type="match status" value="1"/>
</dbReference>
<dbReference type="EMBL" id="OOIL02000819">
    <property type="protein sequence ID" value="VFQ69678.1"/>
    <property type="molecule type" value="Genomic_DNA"/>
</dbReference>
<evidence type="ECO:0000256" key="1">
    <source>
        <dbReference type="SAM" id="MobiDB-lite"/>
    </source>
</evidence>
<reference evidence="3 4" key="1">
    <citation type="submission" date="2018-04" db="EMBL/GenBank/DDBJ databases">
        <authorList>
            <person name="Vogel A."/>
        </authorList>
    </citation>
    <scope>NUCLEOTIDE SEQUENCE [LARGE SCALE GENOMIC DNA]</scope>
</reference>
<dbReference type="Proteomes" id="UP000595140">
    <property type="component" value="Unassembled WGS sequence"/>
</dbReference>
<dbReference type="InterPro" id="IPR054722">
    <property type="entry name" value="PolX-like_BBD"/>
</dbReference>
<dbReference type="SUPFAM" id="SSF57756">
    <property type="entry name" value="Retrovirus zinc finger-like domains"/>
    <property type="match status" value="1"/>
</dbReference>
<evidence type="ECO:0000313" key="4">
    <source>
        <dbReference type="Proteomes" id="UP000595140"/>
    </source>
</evidence>
<organism evidence="3 4">
    <name type="scientific">Cuscuta campestris</name>
    <dbReference type="NCBI Taxonomy" id="132261"/>
    <lineage>
        <taxon>Eukaryota</taxon>
        <taxon>Viridiplantae</taxon>
        <taxon>Streptophyta</taxon>
        <taxon>Embryophyta</taxon>
        <taxon>Tracheophyta</taxon>
        <taxon>Spermatophyta</taxon>
        <taxon>Magnoliopsida</taxon>
        <taxon>eudicotyledons</taxon>
        <taxon>Gunneridae</taxon>
        <taxon>Pentapetalae</taxon>
        <taxon>asterids</taxon>
        <taxon>lamiids</taxon>
        <taxon>Solanales</taxon>
        <taxon>Convolvulaceae</taxon>
        <taxon>Cuscuteae</taxon>
        <taxon>Cuscuta</taxon>
        <taxon>Cuscuta subgen. Grammica</taxon>
        <taxon>Cuscuta sect. Cleistogrammica</taxon>
    </lineage>
</organism>
<sequence length="1078" mass="121387">MDEKEYVLEKPIPPAPPANAPKAVKDAYKKHVKDDNQVSCVMLATMITELQKQHEDMKAHEMIVALRQLYQGQSRHERFLVSKALFSCKLSSGNPVERSPELGAFVAGSFAVLSPESSLSFEPWKKGRNLENYTVQGLLDELRTYEHELKKKKEEQVTPFPTTLMTAPRVPSSEGTCPRNCDTPSSSQLSSSKMENYDEEFAMMVKQFRKFKKLFKKADSVKRPSKGKPQVSDSPPESYLCYNCRKPGYWKSACPYPKVGKYGERERIEKKKKAMVAAESDESSSSSSDEEALICMERRAEKSNHEDRWTMSDDDTLCLMPKDDADQEVTSQTSCSSSYESIPTSENLFDQFKKMMKDFEEINLKHSSLTKENKLLSEENLKLTEGRKSQLNEITQLKTENESLSEKEATKYPGVWYLDSGCSRHMTGDVSLLSNLIPYDGPRVTFGGSNDFGLTKGLGNLVYKGLTIQAVSYVEGINYNLLSISQFCDKGYSLEFCKDMASLKNISTNEVILTGKRIRNIYEVVGANVHFQKLEAKCSSPTFFQSYLQMIAAQELSEFLQMEIRLKFEEVVLEFYRNGEIKTAHSKKDPQRTFPVIKSSVGGTKVKLSQKKLGEKLRLPNSGVEVGKFPVKNLDWNIIGISGRTPSGPAKKADLNNDYKLVLELIIACLECGSGGHADNITQERAFIINSLITKTKVNWAAHFFNSISKHLGKSNQKYLCQGLYLGHILGSMGIASKGKKYEERYWLYYLSSKGENRAEGESERTLKVTDEEDVQEDAESLPMQLFQRTPSSHQVTNFHFHSSSTPALPDEIPEIWTKKVQGLIESALASQHASFRQEIEQMEVRHTQLIEKSEGKHSADLKEISKSVQKTLEIISLLSETVSNTMEMYASDSQLHLKEINKVKEQIASVTISLQKQMSLLQMDIRSALAVASANQVVTKDYLKVIIDNQKEAFKLFRLIGANSGNRKMEVILQQHSPSPIPQLPIAIKEGEVSYIPSHLNLTNLILEAQQRNPENSAQLLSSSGLDGREVIGIVVDHFSNDAQSEERRENLRRIKELCGNMKGISEVAGSSKRKRN</sequence>
<feature type="domain" description="Retrovirus-related Pol polyprotein from transposon TNT 1-94-like beta-barrel" evidence="2">
    <location>
        <begin position="416"/>
        <end position="492"/>
    </location>
</feature>
<accession>A0A484KXZ3</accession>
<feature type="region of interest" description="Disordered" evidence="1">
    <location>
        <begin position="1"/>
        <end position="21"/>
    </location>
</feature>
<keyword evidence="4" id="KW-1185">Reference proteome</keyword>
<evidence type="ECO:0000313" key="3">
    <source>
        <dbReference type="EMBL" id="VFQ69678.1"/>
    </source>
</evidence>
<name>A0A484KXZ3_9ASTE</name>
<protein>
    <recommendedName>
        <fullName evidence="2">Retrovirus-related Pol polyprotein from transposon TNT 1-94-like beta-barrel domain-containing protein</fullName>
    </recommendedName>
</protein>
<dbReference type="InterPro" id="IPR036875">
    <property type="entry name" value="Znf_CCHC_sf"/>
</dbReference>
<dbReference type="Gene3D" id="4.10.60.10">
    <property type="entry name" value="Zinc finger, CCHC-type"/>
    <property type="match status" value="1"/>
</dbReference>
<dbReference type="GO" id="GO:0008270">
    <property type="term" value="F:zinc ion binding"/>
    <property type="evidence" value="ECO:0007669"/>
    <property type="project" value="InterPro"/>
</dbReference>
<proteinExistence type="predicted"/>
<gene>
    <name evidence="3" type="ORF">CCAM_LOCUS11454</name>
</gene>
<dbReference type="GO" id="GO:0003676">
    <property type="term" value="F:nucleic acid binding"/>
    <property type="evidence" value="ECO:0007669"/>
    <property type="project" value="InterPro"/>
</dbReference>